<feature type="region of interest" description="Disordered" evidence="1">
    <location>
        <begin position="303"/>
        <end position="328"/>
    </location>
</feature>
<dbReference type="Proteomes" id="UP000789739">
    <property type="component" value="Unassembled WGS sequence"/>
</dbReference>
<dbReference type="GO" id="GO:0003723">
    <property type="term" value="F:RNA binding"/>
    <property type="evidence" value="ECO:0007669"/>
    <property type="project" value="TreeGrafter"/>
</dbReference>
<accession>A0A9N9CZU7</accession>
<feature type="region of interest" description="Disordered" evidence="1">
    <location>
        <begin position="1617"/>
        <end position="1667"/>
    </location>
</feature>
<dbReference type="PANTHER" id="PTHR23185:SF0">
    <property type="entry name" value="PROTEIN VIRILIZER HOMOLOG"/>
    <property type="match status" value="1"/>
</dbReference>
<keyword evidence="3" id="KW-1185">Reference proteome</keyword>
<evidence type="ECO:0000256" key="1">
    <source>
        <dbReference type="SAM" id="MobiDB-lite"/>
    </source>
</evidence>
<dbReference type="PANTHER" id="PTHR23185">
    <property type="entry name" value="PROTEIN VIRILIZER HOMOLOG"/>
    <property type="match status" value="1"/>
</dbReference>
<dbReference type="InterPro" id="IPR026736">
    <property type="entry name" value="Virilizer"/>
</dbReference>
<feature type="compositionally biased region" description="Gly residues" evidence="1">
    <location>
        <begin position="1533"/>
        <end position="1544"/>
    </location>
</feature>
<gene>
    <name evidence="2" type="ORF">PBRASI_LOCUS8514</name>
</gene>
<feature type="non-terminal residue" evidence="2">
    <location>
        <position position="1"/>
    </location>
</feature>
<feature type="region of interest" description="Disordered" evidence="1">
    <location>
        <begin position="626"/>
        <end position="648"/>
    </location>
</feature>
<organism evidence="2 3">
    <name type="scientific">Paraglomus brasilianum</name>
    <dbReference type="NCBI Taxonomy" id="144538"/>
    <lineage>
        <taxon>Eukaryota</taxon>
        <taxon>Fungi</taxon>
        <taxon>Fungi incertae sedis</taxon>
        <taxon>Mucoromycota</taxon>
        <taxon>Glomeromycotina</taxon>
        <taxon>Glomeromycetes</taxon>
        <taxon>Paraglomerales</taxon>
        <taxon>Paraglomeraceae</taxon>
        <taxon>Paraglomus</taxon>
    </lineage>
</organism>
<feature type="region of interest" description="Disordered" evidence="1">
    <location>
        <begin position="1494"/>
        <end position="1544"/>
    </location>
</feature>
<dbReference type="GO" id="GO:0036396">
    <property type="term" value="C:RNA N6-methyladenosine methyltransferase complex"/>
    <property type="evidence" value="ECO:0007669"/>
    <property type="project" value="TreeGrafter"/>
</dbReference>
<evidence type="ECO:0000313" key="2">
    <source>
        <dbReference type="EMBL" id="CAG8617527.1"/>
    </source>
</evidence>
<name>A0A9N9CZU7_9GLOM</name>
<feature type="compositionally biased region" description="Polar residues" evidence="1">
    <location>
        <begin position="1494"/>
        <end position="1505"/>
    </location>
</feature>
<feature type="region of interest" description="Disordered" evidence="1">
    <location>
        <begin position="149"/>
        <end position="168"/>
    </location>
</feature>
<proteinExistence type="predicted"/>
<reference evidence="2" key="1">
    <citation type="submission" date="2021-06" db="EMBL/GenBank/DDBJ databases">
        <authorList>
            <person name="Kallberg Y."/>
            <person name="Tangrot J."/>
            <person name="Rosling A."/>
        </authorList>
    </citation>
    <scope>NUCLEOTIDE SEQUENCE</scope>
    <source>
        <strain evidence="2">BR232B</strain>
    </source>
</reference>
<feature type="compositionally biased region" description="Polar residues" evidence="1">
    <location>
        <begin position="312"/>
        <end position="328"/>
    </location>
</feature>
<dbReference type="EMBL" id="CAJVPI010001543">
    <property type="protein sequence ID" value="CAG8617527.1"/>
    <property type="molecule type" value="Genomic_DNA"/>
</dbReference>
<evidence type="ECO:0000313" key="3">
    <source>
        <dbReference type="Proteomes" id="UP000789739"/>
    </source>
</evidence>
<sequence>SSVKCMESSLAVFRKLCSCGSNIVESSLIWRCVNRIVGLLSDSSISTYVQSIILRNLLECMDDSRVVDRLLGWINGDNGANEGDVLYHKHIVNILYIPDRPTRVLYLVHDIVRKVGSYEACVCIKKIAEDEDRVNSKFQKGKVKLERRKSTNSIMDEEETPDTTDNVPMMIDHEGAENDRGDVDTVTDILCEKLKIIYKAVLYHTALKPREDSSDRPSAFSFQYLTVTGLFSSITTIISSERIKSSPKYDVLISYIGRFCVALMGTHSGMVYLAKQLQEVIQPHNERMITVWVNQLRHLGEDSPAHYEDSSEASIPNTPSTTNERWNNNQEIRDTLARQILRMQSCGTIGADNDCLDRLETSPEHLAILLKYQMHAIGIVERLLLYTKHMSEDGNDGLDNEKILLLLMKLHELTVCNVGKQAVASAIISLDALPSLLSLINISREAESSISASTATFSSDISLELFELVVKHSAAFPLILSADINDCVISTLATESHLRTLWLPIATFHESGSIQSVVDIIKHQKYYPECLRDRNIVNQVLIGLRLLICYTYVDGGILQLLTARTDDFSGLDNGDSLIVFLLRLTRQAAEVLSDLSDNAVYSDHHASPDSTQNSLSKVYNTEESKAQEMKMSLGEQNKSEADKQDKQDKNEQCYCELMPDDMPAANLSLMEIIDLKADLLNVLSCNILLIRRLFRYAYEDREANVSKRHFKNIFEENETIDDTLPSQKRSMLLAFIESLLELTSALDRLDGHINEQLGGTAILRISQPPKRSQMSQIERLRELVLSMFRLLLQMVITERQSIGQGTSVCSRYMSEYAGRHIIQHLINFTFDAPDNFLSGLILMCDILPNLRELSTNGDRSHEMSVNLASESRRTNLNDFTPNDGETADWLNTLAVREYWTKQLLPLRDDIVNLVRCMAPSSSKIIHLKLRTISCQLVDLDVNDSGLGRAVIDVVVCGVREAVITLRSSLDKLESKRHNTSNDDDNELDNMEDVSISMPEVEKDESIFCRWLSLLNAIVNVPCGRLCMLDVLNNKLDDSMEVDDTFKEGKPNSDDSLLNILFDVVRSNSISQVVCDLIMEFIYDICDHTLAMYHSNVLSVDEISYILENLLEWVMQDNGHLRIRSLQILQKFTEIEIGLLLILSHESHRQSVSSLLTWVPGSLRSNDLRLEDLNICLHSVLFIQRIIDNAPDLATDDMTGSDTINDTINDSDCNVGCLMLLLDSIDDIETLLKSYENIEQHVLELPYEPRHSDEVYEINTCQSVASVLRRLRESIQAYLLELRESGNKRQLLDIIEVYNSHFVQMIESNKKESSDVGDGVRYRSNALRRTMFYDVADDPENKGGDGGIFGPSDIEIDFEAYAKEMLPNFHYHKGMRMSEGNANKGDKLLRTRGTVSKLGGVAYESNARRNLGGGKTYQKNEFRSIHNNRKANTSRPPSVHVDDFISGKIPANQQHPDMLTGNVTTSTPTSAASIQQKKVTPATRIQTLKRGGIISSSAQPAQTSVSIRGGRGRRLSTSSAPTARGASRGASNAGRGGGVVGRGGNTGATIVPWDMGSGAWAAGGPPTIAPILMPPPMPRYMDVDRRMEGREYPRYDNQSMRTGYYDNQYYGMPMAPYERPPVQASQPGMAPRIKAGNDTRGRSIPEWPPRSMPSQPARRPERPFIRRG</sequence>
<feature type="compositionally biased region" description="Low complexity" evidence="1">
    <location>
        <begin position="1521"/>
        <end position="1532"/>
    </location>
</feature>
<comment type="caution">
    <text evidence="2">The sequence shown here is derived from an EMBL/GenBank/DDBJ whole genome shotgun (WGS) entry which is preliminary data.</text>
</comment>
<protein>
    <submittedName>
        <fullName evidence="2">1206_t:CDS:1</fullName>
    </submittedName>
</protein>
<feature type="compositionally biased region" description="Basic and acidic residues" evidence="1">
    <location>
        <begin position="637"/>
        <end position="648"/>
    </location>
</feature>
<feature type="compositionally biased region" description="Basic and acidic residues" evidence="1">
    <location>
        <begin position="1657"/>
        <end position="1667"/>
    </location>
</feature>
<dbReference type="OrthoDB" id="2011702at2759"/>